<evidence type="ECO:0000313" key="1">
    <source>
        <dbReference type="EMBL" id="PIK17340.1"/>
    </source>
</evidence>
<reference evidence="1 2" key="1">
    <citation type="submission" date="2017-11" db="EMBL/GenBank/DDBJ databases">
        <title>Genome sequencing of Prevotella intermedia KCOM 1101.</title>
        <authorList>
            <person name="Kook J.-K."/>
            <person name="Park S.-N."/>
            <person name="Lim Y.K."/>
        </authorList>
    </citation>
    <scope>NUCLEOTIDE SEQUENCE [LARGE SCALE GENOMIC DNA]</scope>
    <source>
        <strain evidence="1 2">KCOM 1101</strain>
    </source>
</reference>
<proteinExistence type="predicted"/>
<protein>
    <submittedName>
        <fullName evidence="1">Uncharacterized protein</fullName>
    </submittedName>
</protein>
<organism evidence="1 2">
    <name type="scientific">Prevotella intermedia</name>
    <dbReference type="NCBI Taxonomy" id="28131"/>
    <lineage>
        <taxon>Bacteria</taxon>
        <taxon>Pseudomonadati</taxon>
        <taxon>Bacteroidota</taxon>
        <taxon>Bacteroidia</taxon>
        <taxon>Bacteroidales</taxon>
        <taxon>Prevotellaceae</taxon>
        <taxon>Prevotella</taxon>
    </lineage>
</organism>
<dbReference type="EMBL" id="PEKM01000002">
    <property type="protein sequence ID" value="PIK17340.1"/>
    <property type="molecule type" value="Genomic_DNA"/>
</dbReference>
<name>A0AAJ3RHK1_PREIN</name>
<dbReference type="Proteomes" id="UP000229111">
    <property type="component" value="Unassembled WGS sequence"/>
</dbReference>
<dbReference type="AlphaFoldDB" id="A0AAJ3RHK1"/>
<comment type="caution">
    <text evidence="1">The sequence shown here is derived from an EMBL/GenBank/DDBJ whole genome shotgun (WGS) entry which is preliminary data.</text>
</comment>
<gene>
    <name evidence="1" type="ORF">CTI16_10055</name>
</gene>
<accession>A0AAJ3RHK1</accession>
<evidence type="ECO:0000313" key="2">
    <source>
        <dbReference type="Proteomes" id="UP000229111"/>
    </source>
</evidence>
<sequence length="93" mass="10763">MQLILCKDNANEQHKNLFLNVRVQLILCKDNANEQHKNLFLNVRVQLILCKGNAFMPHAQIFPNVFLFPDNGCYVVRVDYLSTLQSHIHSIAK</sequence>